<evidence type="ECO:0000256" key="2">
    <source>
        <dbReference type="SAM" id="Phobius"/>
    </source>
</evidence>
<keyword evidence="2" id="KW-1133">Transmembrane helix</keyword>
<keyword evidence="2" id="KW-0472">Membrane</keyword>
<proteinExistence type="predicted"/>
<evidence type="ECO:0000256" key="1">
    <source>
        <dbReference type="SAM" id="MobiDB-lite"/>
    </source>
</evidence>
<feature type="compositionally biased region" description="Basic and acidic residues" evidence="1">
    <location>
        <begin position="122"/>
        <end position="135"/>
    </location>
</feature>
<dbReference type="AlphaFoldDB" id="A0A7R8ZTT2"/>
<feature type="region of interest" description="Disordered" evidence="1">
    <location>
        <begin position="114"/>
        <end position="144"/>
    </location>
</feature>
<feature type="transmembrane region" description="Helical" evidence="2">
    <location>
        <begin position="51"/>
        <end position="67"/>
    </location>
</feature>
<accession>A0A7R8ZTT2</accession>
<organism evidence="3">
    <name type="scientific">Cyprideis torosa</name>
    <dbReference type="NCBI Taxonomy" id="163714"/>
    <lineage>
        <taxon>Eukaryota</taxon>
        <taxon>Metazoa</taxon>
        <taxon>Ecdysozoa</taxon>
        <taxon>Arthropoda</taxon>
        <taxon>Crustacea</taxon>
        <taxon>Oligostraca</taxon>
        <taxon>Ostracoda</taxon>
        <taxon>Podocopa</taxon>
        <taxon>Podocopida</taxon>
        <taxon>Cytherocopina</taxon>
        <taxon>Cytheroidea</taxon>
        <taxon>Cytherideidae</taxon>
        <taxon>Cyprideis</taxon>
    </lineage>
</organism>
<name>A0A7R8ZTT2_9CRUS</name>
<evidence type="ECO:0000313" key="3">
    <source>
        <dbReference type="EMBL" id="CAD7231470.1"/>
    </source>
</evidence>
<reference evidence="3" key="1">
    <citation type="submission" date="2020-11" db="EMBL/GenBank/DDBJ databases">
        <authorList>
            <person name="Tran Van P."/>
        </authorList>
    </citation>
    <scope>NUCLEOTIDE SEQUENCE</scope>
</reference>
<keyword evidence="2" id="KW-0812">Transmembrane</keyword>
<protein>
    <submittedName>
        <fullName evidence="3">Uncharacterized protein</fullName>
    </submittedName>
</protein>
<gene>
    <name evidence="3" type="ORF">CTOB1V02_LOCUS9317</name>
</gene>
<dbReference type="EMBL" id="OB663543">
    <property type="protein sequence ID" value="CAD7231470.1"/>
    <property type="molecule type" value="Genomic_DNA"/>
</dbReference>
<sequence>MENQATTEDQNPTLDSLKQTIFWNRYNFDGSNEPNIVLEIGKCKNFLSNRLLTSFVCLSVFFIVVAARPDGQPLLPLHPTATLREKRDEGLSFLGAQPLEGPILNSDEILGTGFAGEDDDRVQDPDPWRHPKVDETQQNISPNVPRNAPFELSISIQFGPMLQSSSPGEDRRNRIRRRLLPLLIERKRLSIKSSFSPVSLKLLRFLRRHFLTESLSYDVALDVTIVVLESAHEPSTGLQGLSHHIVDQTVLVADPRGLELRLVVSESEDGDRLEISLFYYAHR</sequence>